<dbReference type="PROSITE" id="PS50112">
    <property type="entry name" value="PAS"/>
    <property type="match status" value="1"/>
</dbReference>
<dbReference type="SMART" id="SM00267">
    <property type="entry name" value="GGDEF"/>
    <property type="match status" value="1"/>
</dbReference>
<feature type="domain" description="PAS" evidence="3">
    <location>
        <begin position="166"/>
        <end position="213"/>
    </location>
</feature>
<gene>
    <name evidence="6" type="ORF">EHS13_27125</name>
</gene>
<evidence type="ECO:0000259" key="3">
    <source>
        <dbReference type="PROSITE" id="PS50112"/>
    </source>
</evidence>
<dbReference type="AlphaFoldDB" id="A0A6B8RR57"/>
<protein>
    <submittedName>
        <fullName evidence="6">EAL domain-containing protein</fullName>
    </submittedName>
</protein>
<dbReference type="CDD" id="cd00130">
    <property type="entry name" value="PAS"/>
    <property type="match status" value="1"/>
</dbReference>
<dbReference type="NCBIfam" id="TIGR00229">
    <property type="entry name" value="sensory_box"/>
    <property type="match status" value="1"/>
</dbReference>
<dbReference type="InterPro" id="IPR000014">
    <property type="entry name" value="PAS"/>
</dbReference>
<dbReference type="InterPro" id="IPR035919">
    <property type="entry name" value="EAL_sf"/>
</dbReference>
<proteinExistence type="predicted"/>
<dbReference type="PANTHER" id="PTHR44757">
    <property type="entry name" value="DIGUANYLATE CYCLASE DGCP"/>
    <property type="match status" value="1"/>
</dbReference>
<dbReference type="Pfam" id="PF00563">
    <property type="entry name" value="EAL"/>
    <property type="match status" value="1"/>
</dbReference>
<dbReference type="InterPro" id="IPR029787">
    <property type="entry name" value="Nucleotide_cyclase"/>
</dbReference>
<dbReference type="RefSeq" id="WP_155703397.1">
    <property type="nucleotide sequence ID" value="NZ_CP034235.1"/>
</dbReference>
<dbReference type="InterPro" id="IPR011006">
    <property type="entry name" value="CheY-like_superfamily"/>
</dbReference>
<evidence type="ECO:0000259" key="5">
    <source>
        <dbReference type="PROSITE" id="PS50887"/>
    </source>
</evidence>
<feature type="domain" description="GGDEF" evidence="5">
    <location>
        <begin position="313"/>
        <end position="445"/>
    </location>
</feature>
<dbReference type="PROSITE" id="PS50883">
    <property type="entry name" value="EAL"/>
    <property type="match status" value="1"/>
</dbReference>
<feature type="domain" description="Response regulatory" evidence="2">
    <location>
        <begin position="9"/>
        <end position="126"/>
    </location>
</feature>
<evidence type="ECO:0000259" key="2">
    <source>
        <dbReference type="PROSITE" id="PS50110"/>
    </source>
</evidence>
<dbReference type="Pfam" id="PF00072">
    <property type="entry name" value="Response_reg"/>
    <property type="match status" value="1"/>
</dbReference>
<dbReference type="SMART" id="SM00052">
    <property type="entry name" value="EAL"/>
    <property type="match status" value="1"/>
</dbReference>
<dbReference type="NCBIfam" id="TIGR00254">
    <property type="entry name" value="GGDEF"/>
    <property type="match status" value="1"/>
</dbReference>
<dbReference type="Gene3D" id="3.40.50.2300">
    <property type="match status" value="1"/>
</dbReference>
<dbReference type="InterPro" id="IPR052155">
    <property type="entry name" value="Biofilm_reg_signaling"/>
</dbReference>
<dbReference type="InterPro" id="IPR000160">
    <property type="entry name" value="GGDEF_dom"/>
</dbReference>
<dbReference type="PROSITE" id="PS50887">
    <property type="entry name" value="GGDEF"/>
    <property type="match status" value="1"/>
</dbReference>
<evidence type="ECO:0000313" key="6">
    <source>
        <dbReference type="EMBL" id="QGQ98294.1"/>
    </source>
</evidence>
<dbReference type="SUPFAM" id="SSF55785">
    <property type="entry name" value="PYP-like sensor domain (PAS domain)"/>
    <property type="match status" value="1"/>
</dbReference>
<feature type="domain" description="EAL" evidence="4">
    <location>
        <begin position="453"/>
        <end position="706"/>
    </location>
</feature>
<dbReference type="Gene3D" id="3.30.450.20">
    <property type="entry name" value="PAS domain"/>
    <property type="match status" value="1"/>
</dbReference>
<evidence type="ECO:0000313" key="7">
    <source>
        <dbReference type="Proteomes" id="UP000426246"/>
    </source>
</evidence>
<accession>A0A6B8RR57</accession>
<dbReference type="SUPFAM" id="SSF141868">
    <property type="entry name" value="EAL domain-like"/>
    <property type="match status" value="1"/>
</dbReference>
<dbReference type="PANTHER" id="PTHR44757:SF2">
    <property type="entry name" value="BIOFILM ARCHITECTURE MAINTENANCE PROTEIN MBAA"/>
    <property type="match status" value="1"/>
</dbReference>
<sequence length="707" mass="80504">MVGLESQINILMVDDRPENLYALEAVLDAPRLNLTKCHSGEEALKCVLMHEYALILLDVQMPGLDGYETARIIKSRERSRDTPIIFVTAINKELEHVHSGYSVGAIDYLFKPFDPDVLKSKVDQLIKLYLNSKEIKNQSNQLLEKTKALEMANRELSRVTFELQKSEALHRLVGETSVDTIIILDEQRKIISVNPAIYHTFGFTMIEVLGNNMNILISEPNINWNESSQFSRTQHFEVMANAKDESLFPAEVHIKESRLEGNLIYVCTIRDISDRKEQIEKLRFMAFHDHLTKLPNRKMLYEMVDVMVQNQQEPFSLILLDLDHFKAVNDTLGHQIGDLLLIKLGDLINELLSSNKTMFRLGGDEFAILMPNSELAMGMETARIVLSRINQPIEIDDVTLSIGASLGIVCFPEHGKDIRTLLRRADVAMYTAKRNGNGITAYSKEQDEKDPYRLILMGDLRAAIDKNELFLVYQPKANLQTKAIEGVEALIRWKHPKLGLVAPIDFIPIAEQIGVINLITTWVLTEAIKQNKKWEQQGLDIEIAVNLSVRNLQDVELPTRLQALLDKHELSPHKITLEITESFIMSDPKHAKEVLMKIHQMGIKLSIDDFGTGYSSLAYLKNLPVNTIKIDKSFIMEMVSDGADAMIVQSIIFLAHNLGLKVVAEGVETEEVWDLLNSYNCDIAQGYYIEKPLMEHELKLWLENWQH</sequence>
<feature type="modified residue" description="4-aspartylphosphate" evidence="1">
    <location>
        <position position="58"/>
    </location>
</feature>
<evidence type="ECO:0000259" key="4">
    <source>
        <dbReference type="PROSITE" id="PS50883"/>
    </source>
</evidence>
<dbReference type="PROSITE" id="PS50110">
    <property type="entry name" value="RESPONSE_REGULATORY"/>
    <property type="match status" value="1"/>
</dbReference>
<organism evidence="6 7">
    <name type="scientific">Paenibacillus psychroresistens</name>
    <dbReference type="NCBI Taxonomy" id="1778678"/>
    <lineage>
        <taxon>Bacteria</taxon>
        <taxon>Bacillati</taxon>
        <taxon>Bacillota</taxon>
        <taxon>Bacilli</taxon>
        <taxon>Bacillales</taxon>
        <taxon>Paenibacillaceae</taxon>
        <taxon>Paenibacillus</taxon>
    </lineage>
</organism>
<dbReference type="Proteomes" id="UP000426246">
    <property type="component" value="Chromosome"/>
</dbReference>
<dbReference type="GO" id="GO:0000160">
    <property type="term" value="P:phosphorelay signal transduction system"/>
    <property type="evidence" value="ECO:0007669"/>
    <property type="project" value="InterPro"/>
</dbReference>
<dbReference type="CDD" id="cd01949">
    <property type="entry name" value="GGDEF"/>
    <property type="match status" value="1"/>
</dbReference>
<dbReference type="InterPro" id="IPR043128">
    <property type="entry name" value="Rev_trsase/Diguanyl_cyclase"/>
</dbReference>
<dbReference type="SUPFAM" id="SSF52172">
    <property type="entry name" value="CheY-like"/>
    <property type="match status" value="1"/>
</dbReference>
<keyword evidence="1" id="KW-0597">Phosphoprotein</keyword>
<dbReference type="SUPFAM" id="SSF55073">
    <property type="entry name" value="Nucleotide cyclase"/>
    <property type="match status" value="1"/>
</dbReference>
<keyword evidence="7" id="KW-1185">Reference proteome</keyword>
<dbReference type="Gene3D" id="3.20.20.450">
    <property type="entry name" value="EAL domain"/>
    <property type="match status" value="1"/>
</dbReference>
<dbReference type="Pfam" id="PF00990">
    <property type="entry name" value="GGDEF"/>
    <property type="match status" value="1"/>
</dbReference>
<dbReference type="CDD" id="cd01948">
    <property type="entry name" value="EAL"/>
    <property type="match status" value="1"/>
</dbReference>
<dbReference type="EMBL" id="CP034235">
    <property type="protein sequence ID" value="QGQ98294.1"/>
    <property type="molecule type" value="Genomic_DNA"/>
</dbReference>
<dbReference type="FunFam" id="3.20.20.450:FF:000001">
    <property type="entry name" value="Cyclic di-GMP phosphodiesterase yahA"/>
    <property type="match status" value="1"/>
</dbReference>
<evidence type="ECO:0000256" key="1">
    <source>
        <dbReference type="PROSITE-ProRule" id="PRU00169"/>
    </source>
</evidence>
<dbReference type="OrthoDB" id="9759607at2"/>
<dbReference type="Pfam" id="PF13426">
    <property type="entry name" value="PAS_9"/>
    <property type="match status" value="1"/>
</dbReference>
<dbReference type="KEGG" id="ppsc:EHS13_27125"/>
<dbReference type="SMART" id="SM00448">
    <property type="entry name" value="REC"/>
    <property type="match status" value="1"/>
</dbReference>
<reference evidence="7" key="1">
    <citation type="submission" date="2018-11" db="EMBL/GenBank/DDBJ databases">
        <title>Complete genome sequence of Paenibacillus sp. ML311-T8.</title>
        <authorList>
            <person name="Nam Y.-D."/>
            <person name="Kang J."/>
            <person name="Chung W.-H."/>
            <person name="Park Y.S."/>
        </authorList>
    </citation>
    <scope>NUCLEOTIDE SEQUENCE [LARGE SCALE GENOMIC DNA]</scope>
    <source>
        <strain evidence="7">ML311-T8</strain>
    </source>
</reference>
<name>A0A6B8RR57_9BACL</name>
<dbReference type="InterPro" id="IPR035965">
    <property type="entry name" value="PAS-like_dom_sf"/>
</dbReference>
<dbReference type="Gene3D" id="3.30.70.270">
    <property type="match status" value="1"/>
</dbReference>
<dbReference type="InterPro" id="IPR001789">
    <property type="entry name" value="Sig_transdc_resp-reg_receiver"/>
</dbReference>
<dbReference type="InterPro" id="IPR001633">
    <property type="entry name" value="EAL_dom"/>
</dbReference>